<dbReference type="PANTHER" id="PTHR34137">
    <property type="entry name" value="EXODEOXYRIBONUCLEASE 7 SMALL SUBUNIT"/>
    <property type="match status" value="1"/>
</dbReference>
<dbReference type="GO" id="GO:0006308">
    <property type="term" value="P:DNA catabolic process"/>
    <property type="evidence" value="ECO:0007669"/>
    <property type="project" value="UniProtKB-UniRule"/>
</dbReference>
<sequence>MSFEAALKELESLSEKMSQGGLSLQESVEAYSRGAKLKQHCSQLLKAAEEKIRVIDAAMKEDDIEELDDDGLF</sequence>
<evidence type="ECO:0000256" key="2">
    <source>
        <dbReference type="ARBA" id="ARBA00022490"/>
    </source>
</evidence>
<reference evidence="7 8" key="1">
    <citation type="submission" date="2019-12" db="EMBL/GenBank/DDBJ databases">
        <title>Microbes associate with the intestines of laboratory mice.</title>
        <authorList>
            <person name="Navarre W."/>
            <person name="Wong E."/>
        </authorList>
    </citation>
    <scope>NUCLEOTIDE SEQUENCE [LARGE SCALE GENOMIC DNA]</scope>
    <source>
        <strain evidence="7 8">NM82_D38</strain>
    </source>
</reference>
<dbReference type="InterPro" id="IPR003761">
    <property type="entry name" value="Exonuc_VII_S"/>
</dbReference>
<proteinExistence type="inferred from homology"/>
<dbReference type="GO" id="GO:0005829">
    <property type="term" value="C:cytosol"/>
    <property type="evidence" value="ECO:0007669"/>
    <property type="project" value="TreeGrafter"/>
</dbReference>
<comment type="subcellular location">
    <subcellularLocation>
        <location evidence="6">Cytoplasm</location>
    </subcellularLocation>
</comment>
<evidence type="ECO:0000256" key="5">
    <source>
        <dbReference type="ARBA" id="ARBA00022839"/>
    </source>
</evidence>
<evidence type="ECO:0000256" key="1">
    <source>
        <dbReference type="ARBA" id="ARBA00009998"/>
    </source>
</evidence>
<dbReference type="NCBIfam" id="TIGR01280">
    <property type="entry name" value="xseB"/>
    <property type="match status" value="1"/>
</dbReference>
<dbReference type="PANTHER" id="PTHR34137:SF1">
    <property type="entry name" value="EXODEOXYRIBONUCLEASE 7 SMALL SUBUNIT"/>
    <property type="match status" value="1"/>
</dbReference>
<comment type="function">
    <text evidence="6">Bidirectionally degrades single-stranded DNA into large acid-insoluble oligonucleotides, which are then degraded further into small acid-soluble oligonucleotides.</text>
</comment>
<comment type="similarity">
    <text evidence="1 6">Belongs to the XseB family.</text>
</comment>
<dbReference type="SUPFAM" id="SSF116842">
    <property type="entry name" value="XseB-like"/>
    <property type="match status" value="1"/>
</dbReference>
<evidence type="ECO:0000313" key="7">
    <source>
        <dbReference type="EMBL" id="MVX57708.1"/>
    </source>
</evidence>
<evidence type="ECO:0000313" key="8">
    <source>
        <dbReference type="Proteomes" id="UP000472580"/>
    </source>
</evidence>
<dbReference type="GO" id="GO:0008855">
    <property type="term" value="F:exodeoxyribonuclease VII activity"/>
    <property type="evidence" value="ECO:0007669"/>
    <property type="project" value="UniProtKB-UniRule"/>
</dbReference>
<dbReference type="GO" id="GO:0009318">
    <property type="term" value="C:exodeoxyribonuclease VII complex"/>
    <property type="evidence" value="ECO:0007669"/>
    <property type="project" value="UniProtKB-UniRule"/>
</dbReference>
<dbReference type="OrthoDB" id="287668at2"/>
<keyword evidence="3 6" id="KW-0540">Nuclease</keyword>
<dbReference type="HAMAP" id="MF_00337">
    <property type="entry name" value="Exonuc_7_S"/>
    <property type="match status" value="1"/>
</dbReference>
<keyword evidence="4 6" id="KW-0378">Hydrolase</keyword>
<keyword evidence="8" id="KW-1185">Reference proteome</keyword>
<comment type="caution">
    <text evidence="7">The sequence shown here is derived from an EMBL/GenBank/DDBJ whole genome shotgun (WGS) entry which is preliminary data.</text>
</comment>
<dbReference type="Pfam" id="PF02609">
    <property type="entry name" value="Exonuc_VII_S"/>
    <property type="match status" value="1"/>
</dbReference>
<dbReference type="Proteomes" id="UP000472580">
    <property type="component" value="Unassembled WGS sequence"/>
</dbReference>
<evidence type="ECO:0000256" key="4">
    <source>
        <dbReference type="ARBA" id="ARBA00022801"/>
    </source>
</evidence>
<accession>A0A6L6YLR4</accession>
<dbReference type="EC" id="3.1.11.6" evidence="6"/>
<dbReference type="InterPro" id="IPR037004">
    <property type="entry name" value="Exonuc_VII_ssu_sf"/>
</dbReference>
<dbReference type="Gene3D" id="1.10.287.1040">
    <property type="entry name" value="Exonuclease VII, small subunit"/>
    <property type="match status" value="1"/>
</dbReference>
<comment type="subunit">
    <text evidence="6">Heterooligomer composed of large and small subunits.</text>
</comment>
<gene>
    <name evidence="6 7" type="primary">xseB</name>
    <name evidence="7" type="ORF">E5987_10965</name>
</gene>
<keyword evidence="2 6" id="KW-0963">Cytoplasm</keyword>
<dbReference type="EMBL" id="WSRP01000042">
    <property type="protein sequence ID" value="MVX57708.1"/>
    <property type="molecule type" value="Genomic_DNA"/>
</dbReference>
<comment type="catalytic activity">
    <reaction evidence="6">
        <text>Exonucleolytic cleavage in either 5'- to 3'- or 3'- to 5'-direction to yield nucleoside 5'-phosphates.</text>
        <dbReference type="EC" id="3.1.11.6"/>
    </reaction>
</comment>
<dbReference type="PIRSF" id="PIRSF006488">
    <property type="entry name" value="Exonuc_VII_S"/>
    <property type="match status" value="1"/>
</dbReference>
<dbReference type="AlphaFoldDB" id="A0A6L6YLR4"/>
<keyword evidence="5 6" id="KW-0269">Exonuclease</keyword>
<organism evidence="7 8">
    <name type="scientific">Parasutterella muris</name>
    <dbReference type="NCBI Taxonomy" id="2565572"/>
    <lineage>
        <taxon>Bacteria</taxon>
        <taxon>Pseudomonadati</taxon>
        <taxon>Pseudomonadota</taxon>
        <taxon>Betaproteobacteria</taxon>
        <taxon>Burkholderiales</taxon>
        <taxon>Sutterellaceae</taxon>
        <taxon>Parasutterella</taxon>
    </lineage>
</organism>
<evidence type="ECO:0000256" key="3">
    <source>
        <dbReference type="ARBA" id="ARBA00022722"/>
    </source>
</evidence>
<protein>
    <recommendedName>
        <fullName evidence="6">Exodeoxyribonuclease 7 small subunit</fullName>
        <ecNumber evidence="6">3.1.11.6</ecNumber>
    </recommendedName>
    <alternativeName>
        <fullName evidence="6">Exodeoxyribonuclease VII small subunit</fullName>
        <shortName evidence="6">Exonuclease VII small subunit</shortName>
    </alternativeName>
</protein>
<name>A0A6L6YLR4_9BURK</name>
<evidence type="ECO:0000256" key="6">
    <source>
        <dbReference type="HAMAP-Rule" id="MF_00337"/>
    </source>
</evidence>